<comment type="caution">
    <text evidence="10">The sequence shown here is derived from an EMBL/GenBank/DDBJ whole genome shotgun (WGS) entry which is preliminary data.</text>
</comment>
<dbReference type="PRINTS" id="PR00119">
    <property type="entry name" value="CATATPASE"/>
</dbReference>
<sequence length="745" mass="80978">MLQSERSASYYRLTPIKSRNVHHRQPPHDFTKSSDHYNDRPVESFPHLRSRRQEHIKTTTVSSNSVEMLKKQNVASSPRLSLLSNAAPSPRDSRVIVEHIQEANKFFAEIEFQDTKRWSTAHLDAIAKQLGTDVENGLESKQVSRLLAEHGPNELEPELRTPIHIVFLLQFYNLIIGMLLFAAVTSLSLQEYVEGFAILFIVTLNAVIATIQENSASNALEVLVKMSSPQSTVIRGGVEQMVDSNQLVPGDIVLLKAGDVVPADIRLCDSVDLKSNEMLLTGESEDVSKKLNASVSGKSNKLTPDNMVFSSTTITTGNARGIVRSLHKLSFVMSAIALSVCALVFVVGIMQGTRDAKHPERPVWLTMTMISVSLAVSAVPEGLPMVVTICLSTGTSDMVKKNVLVRKLAAVETLGAASLVCTDKTGTLTEGKMTAIKLCGDFKDDNIQVRSTLLASVCCSNTHLKQVDVDGVATWQSLGSSSEAPLIVAAAKAGIWEDYVKEDYNRVVEVPFTSSRKMMVTVHSLPPTRMFGTLSLEPKAEFVACVKVAPNFILDNCTQFCKMDGTISPLSDTERKAIAEAVDNLSSQALRVIAVAINPLIRLPYAVDCDNIDKKFAALSKPLVFLGLVASIDSERDGVREAIGLARKASIRLPEDRGQYLPPADIDEITSRALVFARAKPEDKLEIVKSLNDKVSSAMTGDGVNDTPALEADIGVAMGIAGTEVAKGASDMLLTDENFVTSWQL</sequence>
<dbReference type="PANTHER" id="PTHR42861">
    <property type="entry name" value="CALCIUM-TRANSPORTING ATPASE"/>
    <property type="match status" value="1"/>
</dbReference>
<dbReference type="EMBL" id="BSXW01000167">
    <property type="protein sequence ID" value="GMF13668.1"/>
    <property type="molecule type" value="Genomic_DNA"/>
</dbReference>
<dbReference type="InterPro" id="IPR001757">
    <property type="entry name" value="P_typ_ATPase"/>
</dbReference>
<feature type="transmembrane region" description="Helical" evidence="8">
    <location>
        <begin position="329"/>
        <end position="351"/>
    </location>
</feature>
<dbReference type="NCBIfam" id="TIGR01494">
    <property type="entry name" value="ATPase_P-type"/>
    <property type="match status" value="1"/>
</dbReference>
<dbReference type="PRINTS" id="PR00121">
    <property type="entry name" value="NAKATPASE"/>
</dbReference>
<feature type="region of interest" description="Disordered" evidence="7">
    <location>
        <begin position="1"/>
        <end position="46"/>
    </location>
</feature>
<evidence type="ECO:0000256" key="1">
    <source>
        <dbReference type="ARBA" id="ARBA00004141"/>
    </source>
</evidence>
<proteinExistence type="predicted"/>
<dbReference type="InterPro" id="IPR004014">
    <property type="entry name" value="ATPase_P-typ_cation-transptr_N"/>
</dbReference>
<dbReference type="InterPro" id="IPR023214">
    <property type="entry name" value="HAD_sf"/>
</dbReference>
<dbReference type="GO" id="GO:0016020">
    <property type="term" value="C:membrane"/>
    <property type="evidence" value="ECO:0007669"/>
    <property type="project" value="UniProtKB-SubCell"/>
</dbReference>
<keyword evidence="3" id="KW-0547">Nucleotide-binding</keyword>
<dbReference type="PROSITE" id="PS00154">
    <property type="entry name" value="ATPASE_E1_E2"/>
    <property type="match status" value="1"/>
</dbReference>
<dbReference type="Pfam" id="PF13246">
    <property type="entry name" value="Cation_ATPase"/>
    <property type="match status" value="1"/>
</dbReference>
<dbReference type="Gene3D" id="2.70.150.10">
    <property type="entry name" value="Calcium-transporting ATPase, cytoplasmic transduction domain A"/>
    <property type="match status" value="1"/>
</dbReference>
<dbReference type="Gene3D" id="1.20.1110.10">
    <property type="entry name" value="Calcium-transporting ATPase, transmembrane domain"/>
    <property type="match status" value="2"/>
</dbReference>
<reference evidence="10" key="1">
    <citation type="submission" date="2023-04" db="EMBL/GenBank/DDBJ databases">
        <title>Phytophthora lilii NBRC 32176.</title>
        <authorList>
            <person name="Ichikawa N."/>
            <person name="Sato H."/>
            <person name="Tonouchi N."/>
        </authorList>
    </citation>
    <scope>NUCLEOTIDE SEQUENCE</scope>
    <source>
        <strain evidence="10">NBRC 32176</strain>
    </source>
</reference>
<dbReference type="GO" id="GO:0016887">
    <property type="term" value="F:ATP hydrolysis activity"/>
    <property type="evidence" value="ECO:0007669"/>
    <property type="project" value="InterPro"/>
</dbReference>
<dbReference type="InterPro" id="IPR059000">
    <property type="entry name" value="ATPase_P-type_domA"/>
</dbReference>
<dbReference type="SUPFAM" id="SSF81653">
    <property type="entry name" value="Calcium ATPase, transduction domain A"/>
    <property type="match status" value="1"/>
</dbReference>
<evidence type="ECO:0000256" key="8">
    <source>
        <dbReference type="SAM" id="Phobius"/>
    </source>
</evidence>
<feature type="transmembrane region" description="Helical" evidence="8">
    <location>
        <begin position="192"/>
        <end position="211"/>
    </location>
</feature>
<dbReference type="InterPro" id="IPR036412">
    <property type="entry name" value="HAD-like_sf"/>
</dbReference>
<organism evidence="10 11">
    <name type="scientific">Phytophthora lilii</name>
    <dbReference type="NCBI Taxonomy" id="2077276"/>
    <lineage>
        <taxon>Eukaryota</taxon>
        <taxon>Sar</taxon>
        <taxon>Stramenopiles</taxon>
        <taxon>Oomycota</taxon>
        <taxon>Peronosporomycetes</taxon>
        <taxon>Peronosporales</taxon>
        <taxon>Peronosporaceae</taxon>
        <taxon>Phytophthora</taxon>
    </lineage>
</organism>
<dbReference type="SUPFAM" id="SSF81660">
    <property type="entry name" value="Metal cation-transporting ATPase, ATP-binding domain N"/>
    <property type="match status" value="1"/>
</dbReference>
<evidence type="ECO:0000259" key="9">
    <source>
        <dbReference type="SMART" id="SM00831"/>
    </source>
</evidence>
<evidence type="ECO:0000256" key="2">
    <source>
        <dbReference type="ARBA" id="ARBA00022692"/>
    </source>
</evidence>
<keyword evidence="5 8" id="KW-1133">Transmembrane helix</keyword>
<dbReference type="AlphaFoldDB" id="A0A9W6TGD4"/>
<keyword evidence="4" id="KW-0067">ATP-binding</keyword>
<accession>A0A9W6TGD4</accession>
<dbReference type="InterPro" id="IPR018303">
    <property type="entry name" value="ATPase_P-typ_P_site"/>
</dbReference>
<evidence type="ECO:0000256" key="3">
    <source>
        <dbReference type="ARBA" id="ARBA00022741"/>
    </source>
</evidence>
<dbReference type="SUPFAM" id="SSF81665">
    <property type="entry name" value="Calcium ATPase, transmembrane domain M"/>
    <property type="match status" value="1"/>
</dbReference>
<dbReference type="InterPro" id="IPR023299">
    <property type="entry name" value="ATPase_P-typ_cyto_dom_N"/>
</dbReference>
<dbReference type="OrthoDB" id="116380at2759"/>
<dbReference type="InterPro" id="IPR008250">
    <property type="entry name" value="ATPase_P-typ_transduc_dom_A_sf"/>
</dbReference>
<feature type="domain" description="Cation-transporting P-type ATPase N-terminal" evidence="9">
    <location>
        <begin position="117"/>
        <end position="191"/>
    </location>
</feature>
<protein>
    <submittedName>
        <fullName evidence="10">Unnamed protein product</fullName>
    </submittedName>
</protein>
<evidence type="ECO:0000313" key="11">
    <source>
        <dbReference type="Proteomes" id="UP001165083"/>
    </source>
</evidence>
<keyword evidence="11" id="KW-1185">Reference proteome</keyword>
<evidence type="ECO:0000256" key="5">
    <source>
        <dbReference type="ARBA" id="ARBA00022989"/>
    </source>
</evidence>
<evidence type="ECO:0000256" key="4">
    <source>
        <dbReference type="ARBA" id="ARBA00022840"/>
    </source>
</evidence>
<dbReference type="InterPro" id="IPR023298">
    <property type="entry name" value="ATPase_P-typ_TM_dom_sf"/>
</dbReference>
<feature type="compositionally biased region" description="Basic and acidic residues" evidence="7">
    <location>
        <begin position="26"/>
        <end position="42"/>
    </location>
</feature>
<evidence type="ECO:0000313" key="10">
    <source>
        <dbReference type="EMBL" id="GMF13668.1"/>
    </source>
</evidence>
<name>A0A9W6TGD4_9STRA</name>
<keyword evidence="2 8" id="KW-0812">Transmembrane</keyword>
<dbReference type="GO" id="GO:0005524">
    <property type="term" value="F:ATP binding"/>
    <property type="evidence" value="ECO:0007669"/>
    <property type="project" value="UniProtKB-KW"/>
</dbReference>
<gene>
    <name evidence="10" type="ORF">Plil01_000411800</name>
</gene>
<keyword evidence="6 8" id="KW-0472">Membrane</keyword>
<evidence type="ECO:0000256" key="7">
    <source>
        <dbReference type="SAM" id="MobiDB-lite"/>
    </source>
</evidence>
<dbReference type="Proteomes" id="UP001165083">
    <property type="component" value="Unassembled WGS sequence"/>
</dbReference>
<dbReference type="Gene3D" id="3.40.1110.10">
    <property type="entry name" value="Calcium-transporting ATPase, cytoplasmic domain N"/>
    <property type="match status" value="2"/>
</dbReference>
<comment type="subcellular location">
    <subcellularLocation>
        <location evidence="1">Membrane</location>
        <topology evidence="1">Multi-pass membrane protein</topology>
    </subcellularLocation>
</comment>
<dbReference type="Pfam" id="PF00122">
    <property type="entry name" value="E1-E2_ATPase"/>
    <property type="match status" value="1"/>
</dbReference>
<feature type="transmembrane region" description="Helical" evidence="8">
    <location>
        <begin position="165"/>
        <end position="186"/>
    </location>
</feature>
<dbReference type="SMART" id="SM00831">
    <property type="entry name" value="Cation_ATPase_N"/>
    <property type="match status" value="1"/>
</dbReference>
<dbReference type="Gene3D" id="3.40.50.1000">
    <property type="entry name" value="HAD superfamily/HAD-like"/>
    <property type="match status" value="2"/>
</dbReference>
<dbReference type="Pfam" id="PF00690">
    <property type="entry name" value="Cation_ATPase_N"/>
    <property type="match status" value="1"/>
</dbReference>
<evidence type="ECO:0000256" key="6">
    <source>
        <dbReference type="ARBA" id="ARBA00023136"/>
    </source>
</evidence>
<dbReference type="SUPFAM" id="SSF56784">
    <property type="entry name" value="HAD-like"/>
    <property type="match status" value="1"/>
</dbReference>